<accession>A0AAV4U243</accession>
<reference evidence="2 3" key="1">
    <citation type="submission" date="2021-06" db="EMBL/GenBank/DDBJ databases">
        <title>Caerostris darwini draft genome.</title>
        <authorList>
            <person name="Kono N."/>
            <person name="Arakawa K."/>
        </authorList>
    </citation>
    <scope>NUCLEOTIDE SEQUENCE [LARGE SCALE GENOMIC DNA]</scope>
</reference>
<protein>
    <submittedName>
        <fullName evidence="1">Polyamine-modulated factor 1</fullName>
    </submittedName>
</protein>
<keyword evidence="3" id="KW-1185">Reference proteome</keyword>
<organism evidence="2 3">
    <name type="scientific">Caerostris darwini</name>
    <dbReference type="NCBI Taxonomy" id="1538125"/>
    <lineage>
        <taxon>Eukaryota</taxon>
        <taxon>Metazoa</taxon>
        <taxon>Ecdysozoa</taxon>
        <taxon>Arthropoda</taxon>
        <taxon>Chelicerata</taxon>
        <taxon>Arachnida</taxon>
        <taxon>Araneae</taxon>
        <taxon>Araneomorphae</taxon>
        <taxon>Entelegynae</taxon>
        <taxon>Araneoidea</taxon>
        <taxon>Araneidae</taxon>
        <taxon>Caerostris</taxon>
    </lineage>
</organism>
<proteinExistence type="predicted"/>
<dbReference type="EMBL" id="BPLQ01007290">
    <property type="protein sequence ID" value="GIY29217.1"/>
    <property type="molecule type" value="Genomic_DNA"/>
</dbReference>
<evidence type="ECO:0000313" key="3">
    <source>
        <dbReference type="Proteomes" id="UP001054837"/>
    </source>
</evidence>
<gene>
    <name evidence="1" type="primary">X975_05026</name>
    <name evidence="1" type="ORF">CDAR_206501</name>
    <name evidence="2" type="ORF">CDAR_575621</name>
</gene>
<sequence length="221" mass="25727">MTTCGEGDRKGRLDKNFRHALTLTIEKFLHSIKFSNFSKKYPEIYEKAPFQLEQIYCQLQTELKSQIKENTSELCEKQNVSYLLDSFEKSQLSTSNEILWISYNSTEEDIKNNQFIEKIKQRDRLKSFLQEMRSENDNRENILFKNHEEILTMGKQIKSLNENVTKLLDDLKDSSNPQSKEFLHDVNNLDDYDASSANDFTSSSNSSLTLGVQPELITLDD</sequence>
<name>A0AAV4U243_9ARAC</name>
<evidence type="ECO:0000313" key="2">
    <source>
        <dbReference type="EMBL" id="GIY51811.1"/>
    </source>
</evidence>
<evidence type="ECO:0000313" key="1">
    <source>
        <dbReference type="EMBL" id="GIY29217.1"/>
    </source>
</evidence>
<dbReference type="AlphaFoldDB" id="A0AAV4U243"/>
<dbReference type="Proteomes" id="UP001054837">
    <property type="component" value="Unassembled WGS sequence"/>
</dbReference>
<comment type="caution">
    <text evidence="2">The sequence shown here is derived from an EMBL/GenBank/DDBJ whole genome shotgun (WGS) entry which is preliminary data.</text>
</comment>
<dbReference type="EMBL" id="BPLQ01010600">
    <property type="protein sequence ID" value="GIY51811.1"/>
    <property type="molecule type" value="Genomic_DNA"/>
</dbReference>